<feature type="transmembrane region" description="Helical" evidence="1">
    <location>
        <begin position="239"/>
        <end position="257"/>
    </location>
</feature>
<accession>A0ABX1Y815</accession>
<sequence length="265" mass="28684">MFHWSVVFILLISCLPGLALMSYGIVHTLGRLPIPEGKKKLPPAPILRLLVFVQTGLVVTLLAVVGAYFAPRAGLADPFLLAFAQGEGGFRLWELLRPQLLAGLLVGAPGAAVFLAGYYFVFRPWLDDATVASMEQFRFASGIWVRVLYGGVVEEVLIRWGLLSLLAWLISLLTPGGGVTATGVWLSILVSGIAFAAGHAPSYAAAGCKLTPRFWTAILVLNLWVSLYCGWLFWQHGLAAAIVAHMLVHAAWLPLDLRVARRATA</sequence>
<evidence type="ECO:0000313" key="4">
    <source>
        <dbReference type="Proteomes" id="UP000616779"/>
    </source>
</evidence>
<feature type="transmembrane region" description="Helical" evidence="1">
    <location>
        <begin position="143"/>
        <end position="170"/>
    </location>
</feature>
<dbReference type="Pfam" id="PF02517">
    <property type="entry name" value="Rce1-like"/>
    <property type="match status" value="1"/>
</dbReference>
<feature type="transmembrane region" description="Helical" evidence="1">
    <location>
        <begin position="100"/>
        <end position="122"/>
    </location>
</feature>
<organism evidence="3 4">
    <name type="scientific">Paenibacillus phytorum</name>
    <dbReference type="NCBI Taxonomy" id="2654977"/>
    <lineage>
        <taxon>Bacteria</taxon>
        <taxon>Bacillati</taxon>
        <taxon>Bacillota</taxon>
        <taxon>Bacilli</taxon>
        <taxon>Bacillales</taxon>
        <taxon>Paenibacillaceae</taxon>
        <taxon>Paenibacillus</taxon>
    </lineage>
</organism>
<keyword evidence="3" id="KW-0482">Metalloprotease</keyword>
<name>A0ABX1Y815_9BACL</name>
<keyword evidence="1" id="KW-0812">Transmembrane</keyword>
<dbReference type="InterPro" id="IPR003675">
    <property type="entry name" value="Rce1/LyrA-like_dom"/>
</dbReference>
<proteinExistence type="predicted"/>
<feature type="transmembrane region" description="Helical" evidence="1">
    <location>
        <begin position="46"/>
        <end position="70"/>
    </location>
</feature>
<comment type="caution">
    <text evidence="3">The sequence shown here is derived from an EMBL/GenBank/DDBJ whole genome shotgun (WGS) entry which is preliminary data.</text>
</comment>
<evidence type="ECO:0000313" key="3">
    <source>
        <dbReference type="EMBL" id="NOU77080.1"/>
    </source>
</evidence>
<dbReference type="Proteomes" id="UP000616779">
    <property type="component" value="Unassembled WGS sequence"/>
</dbReference>
<feature type="transmembrane region" description="Helical" evidence="1">
    <location>
        <begin position="6"/>
        <end position="26"/>
    </location>
</feature>
<feature type="transmembrane region" description="Helical" evidence="1">
    <location>
        <begin position="182"/>
        <end position="202"/>
    </location>
</feature>
<evidence type="ECO:0000256" key="1">
    <source>
        <dbReference type="SAM" id="Phobius"/>
    </source>
</evidence>
<keyword evidence="3" id="KW-0645">Protease</keyword>
<gene>
    <name evidence="3" type="ORF">GC098_37945</name>
</gene>
<dbReference type="EMBL" id="WHOA01000257">
    <property type="protein sequence ID" value="NOU77080.1"/>
    <property type="molecule type" value="Genomic_DNA"/>
</dbReference>
<keyword evidence="1" id="KW-1133">Transmembrane helix</keyword>
<keyword evidence="1" id="KW-0472">Membrane</keyword>
<reference evidence="3 4" key="1">
    <citation type="submission" date="2019-10" db="EMBL/GenBank/DDBJ databases">
        <title>Description of Paenibacillus terrestris sp. nov.</title>
        <authorList>
            <person name="Carlier A."/>
            <person name="Qi S."/>
        </authorList>
    </citation>
    <scope>NUCLEOTIDE SEQUENCE [LARGE SCALE GENOMIC DNA]</scope>
    <source>
        <strain evidence="3 4">LMG 31458</strain>
    </source>
</reference>
<feature type="transmembrane region" description="Helical" evidence="1">
    <location>
        <begin position="214"/>
        <end position="233"/>
    </location>
</feature>
<keyword evidence="4" id="KW-1185">Reference proteome</keyword>
<evidence type="ECO:0000259" key="2">
    <source>
        <dbReference type="Pfam" id="PF02517"/>
    </source>
</evidence>
<feature type="domain" description="CAAX prenyl protease 2/Lysostaphin resistance protein A-like" evidence="2">
    <location>
        <begin position="142"/>
        <end position="249"/>
    </location>
</feature>
<dbReference type="GO" id="GO:0008237">
    <property type="term" value="F:metallopeptidase activity"/>
    <property type="evidence" value="ECO:0007669"/>
    <property type="project" value="UniProtKB-KW"/>
</dbReference>
<keyword evidence="3" id="KW-0378">Hydrolase</keyword>
<protein>
    <submittedName>
        <fullName evidence="3">CPBP family intramembrane metalloprotease</fullName>
    </submittedName>
</protein>